<organism evidence="2 3">
    <name type="scientific">Sphingobium olei</name>
    <dbReference type="NCBI Taxonomy" id="420955"/>
    <lineage>
        <taxon>Bacteria</taxon>
        <taxon>Pseudomonadati</taxon>
        <taxon>Pseudomonadota</taxon>
        <taxon>Alphaproteobacteria</taxon>
        <taxon>Sphingomonadales</taxon>
        <taxon>Sphingomonadaceae</taxon>
        <taxon>Sphingobium</taxon>
    </lineage>
</organism>
<comment type="caution">
    <text evidence="2">The sequence shown here is derived from an EMBL/GenBank/DDBJ whole genome shotgun (WGS) entry which is preliminary data.</text>
</comment>
<dbReference type="InterPro" id="IPR008136">
    <property type="entry name" value="CinA_C"/>
</dbReference>
<dbReference type="EMBL" id="JBHTLS010000135">
    <property type="protein sequence ID" value="MFD1107345.1"/>
    <property type="molecule type" value="Genomic_DNA"/>
</dbReference>
<dbReference type="SUPFAM" id="SSF142433">
    <property type="entry name" value="CinA-like"/>
    <property type="match status" value="1"/>
</dbReference>
<evidence type="ECO:0000313" key="2">
    <source>
        <dbReference type="EMBL" id="MFD1107345.1"/>
    </source>
</evidence>
<dbReference type="RefSeq" id="WP_380914824.1">
    <property type="nucleotide sequence ID" value="NZ_JBHTLS010000135.1"/>
</dbReference>
<keyword evidence="3" id="KW-1185">Reference proteome</keyword>
<protein>
    <submittedName>
        <fullName evidence="2">CinA family protein</fullName>
    </submittedName>
</protein>
<dbReference type="Pfam" id="PF02464">
    <property type="entry name" value="CinA"/>
    <property type="match status" value="1"/>
</dbReference>
<evidence type="ECO:0000259" key="1">
    <source>
        <dbReference type="Pfam" id="PF02464"/>
    </source>
</evidence>
<evidence type="ECO:0000313" key="3">
    <source>
        <dbReference type="Proteomes" id="UP001597203"/>
    </source>
</evidence>
<reference evidence="3" key="1">
    <citation type="journal article" date="2019" name="Int. J. Syst. Evol. Microbiol.">
        <title>The Global Catalogue of Microorganisms (GCM) 10K type strain sequencing project: providing services to taxonomists for standard genome sequencing and annotation.</title>
        <authorList>
            <consortium name="The Broad Institute Genomics Platform"/>
            <consortium name="The Broad Institute Genome Sequencing Center for Infectious Disease"/>
            <person name="Wu L."/>
            <person name="Ma J."/>
        </authorList>
    </citation>
    <scope>NUCLEOTIDE SEQUENCE [LARGE SCALE GENOMIC DNA]</scope>
    <source>
        <strain evidence="3">CCUG 54329</strain>
    </source>
</reference>
<gene>
    <name evidence="2" type="ORF">ACFQ24_20960</name>
</gene>
<name>A0ABW3P7A8_9SPHN</name>
<dbReference type="NCBIfam" id="TIGR00199">
    <property type="entry name" value="PncC_domain"/>
    <property type="match status" value="1"/>
</dbReference>
<proteinExistence type="predicted"/>
<sequence>MANDADVADAADDAAAKTLSPILPADIEDAAAALLRDACAADLSLVTAESCTGGLLSSLLTDVEGASHAFERGFAVYSEDAKCELLGIRRDAIEACGAVSRDVAVAMAEGALARSRGDIALAVTGYAGAAPDGEENGLVHFACARKGGPTLHREKHFGDIGRGPVRIACLRVGLDMMRQALERS</sequence>
<dbReference type="InterPro" id="IPR036653">
    <property type="entry name" value="CinA-like_C"/>
</dbReference>
<dbReference type="Gene3D" id="3.90.950.20">
    <property type="entry name" value="CinA-like"/>
    <property type="match status" value="1"/>
</dbReference>
<accession>A0ABW3P7A8</accession>
<dbReference type="Proteomes" id="UP001597203">
    <property type="component" value="Unassembled WGS sequence"/>
</dbReference>
<feature type="domain" description="CinA C-terminal" evidence="1">
    <location>
        <begin position="31"/>
        <end position="181"/>
    </location>
</feature>